<evidence type="ECO:0000313" key="3">
    <source>
        <dbReference type="Proteomes" id="UP000192596"/>
    </source>
</evidence>
<gene>
    <name evidence="2" type="ORF">B0A48_07184</name>
</gene>
<dbReference type="SUPFAM" id="SSF81383">
    <property type="entry name" value="F-box domain"/>
    <property type="match status" value="1"/>
</dbReference>
<protein>
    <recommendedName>
        <fullName evidence="1">F-box domain-containing protein</fullName>
    </recommendedName>
</protein>
<keyword evidence="3" id="KW-1185">Reference proteome</keyword>
<sequence>MATLPDEIILQILSYTDGRTVFTSVSSSSKQLRRCSLTHIANTILPMTYITTLLNLGPGHHRRWFSVNPWIVFCFSHIDLDHPGQAYFRYEHVRPSACTTIALEKWPHLRAHDKEGQELSWRAMVGRNGSEGKFEGARVLDRADDELWVRLDWMRMLREYYANEFA</sequence>
<feature type="domain" description="F-box" evidence="1">
    <location>
        <begin position="1"/>
        <end position="33"/>
    </location>
</feature>
<dbReference type="InterPro" id="IPR001810">
    <property type="entry name" value="F-box_dom"/>
</dbReference>
<proteinExistence type="predicted"/>
<dbReference type="AlphaFoldDB" id="A0A1V8T7U6"/>
<comment type="caution">
    <text evidence="2">The sequence shown here is derived from an EMBL/GenBank/DDBJ whole genome shotgun (WGS) entry which is preliminary data.</text>
</comment>
<evidence type="ECO:0000313" key="2">
    <source>
        <dbReference type="EMBL" id="OQO07487.1"/>
    </source>
</evidence>
<dbReference type="OrthoDB" id="3875001at2759"/>
<reference evidence="3" key="1">
    <citation type="submission" date="2017-03" db="EMBL/GenBank/DDBJ databases">
        <title>Genomes of endolithic fungi from Antarctica.</title>
        <authorList>
            <person name="Coleine C."/>
            <person name="Masonjones S."/>
            <person name="Stajich J.E."/>
        </authorList>
    </citation>
    <scope>NUCLEOTIDE SEQUENCE [LARGE SCALE GENOMIC DNA]</scope>
    <source>
        <strain evidence="3">CCFEE 5527</strain>
    </source>
</reference>
<dbReference type="Proteomes" id="UP000192596">
    <property type="component" value="Unassembled WGS sequence"/>
</dbReference>
<dbReference type="EMBL" id="NAJO01000014">
    <property type="protein sequence ID" value="OQO07487.1"/>
    <property type="molecule type" value="Genomic_DNA"/>
</dbReference>
<evidence type="ECO:0000259" key="1">
    <source>
        <dbReference type="PROSITE" id="PS50181"/>
    </source>
</evidence>
<organism evidence="2 3">
    <name type="scientific">Cryoendolithus antarcticus</name>
    <dbReference type="NCBI Taxonomy" id="1507870"/>
    <lineage>
        <taxon>Eukaryota</taxon>
        <taxon>Fungi</taxon>
        <taxon>Dikarya</taxon>
        <taxon>Ascomycota</taxon>
        <taxon>Pezizomycotina</taxon>
        <taxon>Dothideomycetes</taxon>
        <taxon>Dothideomycetidae</taxon>
        <taxon>Cladosporiales</taxon>
        <taxon>Cladosporiaceae</taxon>
        <taxon>Cryoendolithus</taxon>
    </lineage>
</organism>
<dbReference type="PROSITE" id="PS50181">
    <property type="entry name" value="FBOX"/>
    <property type="match status" value="1"/>
</dbReference>
<accession>A0A1V8T7U6</accession>
<name>A0A1V8T7U6_9PEZI</name>
<dbReference type="InterPro" id="IPR036047">
    <property type="entry name" value="F-box-like_dom_sf"/>
</dbReference>
<dbReference type="InParanoid" id="A0A1V8T7U6"/>